<proteinExistence type="predicted"/>
<accession>A0AAE0LZ57</accession>
<evidence type="ECO:0000313" key="2">
    <source>
        <dbReference type="Proteomes" id="UP001283341"/>
    </source>
</evidence>
<dbReference type="Proteomes" id="UP001283341">
    <property type="component" value="Unassembled WGS sequence"/>
</dbReference>
<keyword evidence="2" id="KW-1185">Reference proteome</keyword>
<dbReference type="EMBL" id="JAUEDM010000008">
    <property type="protein sequence ID" value="KAK3313097.1"/>
    <property type="molecule type" value="Genomic_DNA"/>
</dbReference>
<reference evidence="1" key="2">
    <citation type="submission" date="2023-06" db="EMBL/GenBank/DDBJ databases">
        <authorList>
            <consortium name="Lawrence Berkeley National Laboratory"/>
            <person name="Haridas S."/>
            <person name="Hensen N."/>
            <person name="Bonometti L."/>
            <person name="Westerberg I."/>
            <person name="Brannstrom I.O."/>
            <person name="Guillou S."/>
            <person name="Cros-Aarteil S."/>
            <person name="Calhoun S."/>
            <person name="Kuo A."/>
            <person name="Mondo S."/>
            <person name="Pangilinan J."/>
            <person name="Riley R."/>
            <person name="Labutti K."/>
            <person name="Andreopoulos B."/>
            <person name="Lipzen A."/>
            <person name="Chen C."/>
            <person name="Yanf M."/>
            <person name="Daum C."/>
            <person name="Ng V."/>
            <person name="Clum A."/>
            <person name="Steindorff A."/>
            <person name="Ohm R."/>
            <person name="Martin F."/>
            <person name="Silar P."/>
            <person name="Natvig D."/>
            <person name="Lalanne C."/>
            <person name="Gautier V."/>
            <person name="Ament-Velasquez S.L."/>
            <person name="Kruys A."/>
            <person name="Hutchinson M.I."/>
            <person name="Powell A.J."/>
            <person name="Barry K."/>
            <person name="Miller A.N."/>
            <person name="Grigoriev I.V."/>
            <person name="Debuchy R."/>
            <person name="Gladieux P."/>
            <person name="Thoren M.H."/>
            <person name="Johannesson H."/>
        </authorList>
    </citation>
    <scope>NUCLEOTIDE SEQUENCE</scope>
    <source>
        <strain evidence="1">CBS 118394</strain>
    </source>
</reference>
<sequence>MHIKSLFIPGSPHSPFFQITCRIAESSAITLVILENFQVNSKNHPNTLYITNFAMQLFTSLTFAFGLVASTLAVQTVHLTFHGGPAQYSMAFPADGTVYPTNNGIAVSIIDAPDYNAQYQCNFITAGQKTLAGSITSTGLQQILVGPPQPITGVSCLGMCIGTYGDCYVNGQYVGPCCSGYCAANKCRPWVNPF</sequence>
<name>A0AAE0LZ57_9PEZI</name>
<gene>
    <name evidence="1" type="ORF">B0H66DRAFT_569546</name>
</gene>
<reference evidence="1" key="1">
    <citation type="journal article" date="2023" name="Mol. Phylogenet. Evol.">
        <title>Genome-scale phylogeny and comparative genomics of the fungal order Sordariales.</title>
        <authorList>
            <person name="Hensen N."/>
            <person name="Bonometti L."/>
            <person name="Westerberg I."/>
            <person name="Brannstrom I.O."/>
            <person name="Guillou S."/>
            <person name="Cros-Aarteil S."/>
            <person name="Calhoun S."/>
            <person name="Haridas S."/>
            <person name="Kuo A."/>
            <person name="Mondo S."/>
            <person name="Pangilinan J."/>
            <person name="Riley R."/>
            <person name="LaButti K."/>
            <person name="Andreopoulos B."/>
            <person name="Lipzen A."/>
            <person name="Chen C."/>
            <person name="Yan M."/>
            <person name="Daum C."/>
            <person name="Ng V."/>
            <person name="Clum A."/>
            <person name="Steindorff A."/>
            <person name="Ohm R.A."/>
            <person name="Martin F."/>
            <person name="Silar P."/>
            <person name="Natvig D.O."/>
            <person name="Lalanne C."/>
            <person name="Gautier V."/>
            <person name="Ament-Velasquez S.L."/>
            <person name="Kruys A."/>
            <person name="Hutchinson M.I."/>
            <person name="Powell A.J."/>
            <person name="Barry K."/>
            <person name="Miller A.N."/>
            <person name="Grigoriev I.V."/>
            <person name="Debuchy R."/>
            <person name="Gladieux P."/>
            <person name="Hiltunen Thoren M."/>
            <person name="Johannesson H."/>
        </authorList>
    </citation>
    <scope>NUCLEOTIDE SEQUENCE</scope>
    <source>
        <strain evidence="1">CBS 118394</strain>
    </source>
</reference>
<evidence type="ECO:0000313" key="1">
    <source>
        <dbReference type="EMBL" id="KAK3313097.1"/>
    </source>
</evidence>
<comment type="caution">
    <text evidence="1">The sequence shown here is derived from an EMBL/GenBank/DDBJ whole genome shotgun (WGS) entry which is preliminary data.</text>
</comment>
<dbReference type="AlphaFoldDB" id="A0AAE0LZ57"/>
<protein>
    <submittedName>
        <fullName evidence="1">Uncharacterized protein</fullName>
    </submittedName>
</protein>
<organism evidence="1 2">
    <name type="scientific">Apodospora peruviana</name>
    <dbReference type="NCBI Taxonomy" id="516989"/>
    <lineage>
        <taxon>Eukaryota</taxon>
        <taxon>Fungi</taxon>
        <taxon>Dikarya</taxon>
        <taxon>Ascomycota</taxon>
        <taxon>Pezizomycotina</taxon>
        <taxon>Sordariomycetes</taxon>
        <taxon>Sordariomycetidae</taxon>
        <taxon>Sordariales</taxon>
        <taxon>Lasiosphaeriaceae</taxon>
        <taxon>Apodospora</taxon>
    </lineage>
</organism>